<dbReference type="AlphaFoldDB" id="A0A7W9FY39"/>
<gene>
    <name evidence="2" type="ORF">HD596_000429</name>
</gene>
<dbReference type="Proteomes" id="UP000579153">
    <property type="component" value="Unassembled WGS sequence"/>
</dbReference>
<comment type="caution">
    <text evidence="2">The sequence shown here is derived from an EMBL/GenBank/DDBJ whole genome shotgun (WGS) entry which is preliminary data.</text>
</comment>
<protein>
    <submittedName>
        <fullName evidence="2">Uncharacterized protein</fullName>
    </submittedName>
</protein>
<reference evidence="2 3" key="1">
    <citation type="submission" date="2020-08" db="EMBL/GenBank/DDBJ databases">
        <title>Sequencing the genomes of 1000 actinobacteria strains.</title>
        <authorList>
            <person name="Klenk H.-P."/>
        </authorList>
    </citation>
    <scope>NUCLEOTIDE SEQUENCE [LARGE SCALE GENOMIC DNA]</scope>
    <source>
        <strain evidence="2 3">DSM 45507</strain>
    </source>
</reference>
<evidence type="ECO:0000256" key="1">
    <source>
        <dbReference type="SAM" id="MobiDB-lite"/>
    </source>
</evidence>
<accession>A0A7W9FY39</accession>
<keyword evidence="3" id="KW-1185">Reference proteome</keyword>
<dbReference type="EMBL" id="JACHMB010000001">
    <property type="protein sequence ID" value="MBB5773673.1"/>
    <property type="molecule type" value="Genomic_DNA"/>
</dbReference>
<name>A0A7W9FY39_9ACTN</name>
<sequence>MNSSLRRRAAASLPHGDGGAYRREPGLNPADFQESVRRYRSLLKEVAWMGEGMAWTVIVPESESLSLDEVGRRVTGGATPQFQEYEPGYADLTAFRLSGTSVMLFQAEGFTPVGEQPMLGRVSSGAQVWHVQWNITGARRLLYAADGGVVAEVRDFDPKGIHGTNAEALREEAALLGGTRDAFTVRAKAMAIVEQRTNVRLDREWLDHPQPSLEID</sequence>
<feature type="region of interest" description="Disordered" evidence="1">
    <location>
        <begin position="1"/>
        <end position="27"/>
    </location>
</feature>
<dbReference type="RefSeq" id="WP_185067622.1">
    <property type="nucleotide sequence ID" value="NZ_JACHMB010000001.1"/>
</dbReference>
<evidence type="ECO:0000313" key="3">
    <source>
        <dbReference type="Proteomes" id="UP000579153"/>
    </source>
</evidence>
<organism evidence="2 3">
    <name type="scientific">Nonomuraea jabiensis</name>
    <dbReference type="NCBI Taxonomy" id="882448"/>
    <lineage>
        <taxon>Bacteria</taxon>
        <taxon>Bacillati</taxon>
        <taxon>Actinomycetota</taxon>
        <taxon>Actinomycetes</taxon>
        <taxon>Streptosporangiales</taxon>
        <taxon>Streptosporangiaceae</taxon>
        <taxon>Nonomuraea</taxon>
    </lineage>
</organism>
<evidence type="ECO:0000313" key="2">
    <source>
        <dbReference type="EMBL" id="MBB5773673.1"/>
    </source>
</evidence>
<proteinExistence type="predicted"/>